<sequence length="413" mass="48121">MKNENRPELDILRIISCLIVIVLIHIPNNYAYTFYMDLSQYTGYLIHTLGISVAMGSFIFISGFSLYLSESNRKLNSKEKIKNFLKKRFLRIFPLYWFALIVYLLIFPDTGRTVIFEIAHVFGLQMIFAPMGGDPIWTIWFIGIIVIYYLIFMLLSYLDSLKKIIPVSILIQAGFVTLNILFDLVEYRFFQYYNIFILGIIMSKIYISPQFTKVKESLIKKNKNLPLIIVCVMVLISIPLYFVLARYTHTSFLSNYGTYYLFQIVARQPGYFEVASAFLLRQLNIVLFLIGILSLLYLVMKILHKIFKKEKINKIISVVAYSTFGAYLFHRPIIILLSIIVTGIFNVNMYARENFYIALLFVPIIFLFSYGLQKTSDRAIALFKKRKHKKIDEIKEIVEIESPSITEKSSTLT</sequence>
<dbReference type="KEGG" id="psyt:DSAG12_03199"/>
<keyword evidence="8" id="KW-0808">Transferase</keyword>
<feature type="transmembrane region" description="Helical" evidence="6">
    <location>
        <begin position="190"/>
        <end position="207"/>
    </location>
</feature>
<reference evidence="8 9" key="2">
    <citation type="journal article" date="2024" name="Int. J. Syst. Evol. Microbiol.">
        <title>Promethearchaeum syntrophicum gen. nov., sp. nov., an anaerobic, obligately syntrophic archaeon, the first isolate of the lineage 'Asgard' archaea, and proposal of the new archaeal phylum Promethearchaeota phyl. nov. and kingdom Promethearchaeati regn. nov.</title>
        <authorList>
            <person name="Imachi H."/>
            <person name="Nobu M.K."/>
            <person name="Kato S."/>
            <person name="Takaki Y."/>
            <person name="Miyazaki M."/>
            <person name="Miyata M."/>
            <person name="Ogawara M."/>
            <person name="Saito Y."/>
            <person name="Sakai S."/>
            <person name="Tahara Y.O."/>
            <person name="Takano Y."/>
            <person name="Tasumi E."/>
            <person name="Uematsu K."/>
            <person name="Yoshimura T."/>
            <person name="Itoh T."/>
            <person name="Ohkuma M."/>
            <person name="Takai K."/>
        </authorList>
    </citation>
    <scope>NUCLEOTIDE SEQUENCE [LARGE SCALE GENOMIC DNA]</scope>
    <source>
        <strain evidence="8 9">MK-D1</strain>
    </source>
</reference>
<keyword evidence="4 6" id="KW-1133">Transmembrane helix</keyword>
<organism evidence="8 9">
    <name type="scientific">Promethearchaeum syntrophicum</name>
    <dbReference type="NCBI Taxonomy" id="2594042"/>
    <lineage>
        <taxon>Archaea</taxon>
        <taxon>Promethearchaeati</taxon>
        <taxon>Promethearchaeota</taxon>
        <taxon>Promethearchaeia</taxon>
        <taxon>Promethearchaeales</taxon>
        <taxon>Promethearchaeaceae</taxon>
        <taxon>Promethearchaeum</taxon>
    </lineage>
</organism>
<keyword evidence="2" id="KW-1003">Cell membrane</keyword>
<evidence type="ECO:0000256" key="2">
    <source>
        <dbReference type="ARBA" id="ARBA00022475"/>
    </source>
</evidence>
<feature type="transmembrane region" description="Helical" evidence="6">
    <location>
        <begin position="164"/>
        <end position="184"/>
    </location>
</feature>
<feature type="transmembrane region" description="Helical" evidence="6">
    <location>
        <begin position="324"/>
        <end position="349"/>
    </location>
</feature>
<dbReference type="GO" id="GO:0005886">
    <property type="term" value="C:plasma membrane"/>
    <property type="evidence" value="ECO:0007669"/>
    <property type="project" value="UniProtKB-SubCell"/>
</dbReference>
<evidence type="ECO:0000256" key="5">
    <source>
        <dbReference type="ARBA" id="ARBA00023136"/>
    </source>
</evidence>
<protein>
    <submittedName>
        <fullName evidence="8">Acyltransferase family protein</fullName>
    </submittedName>
</protein>
<evidence type="ECO:0000256" key="4">
    <source>
        <dbReference type="ARBA" id="ARBA00022989"/>
    </source>
</evidence>
<evidence type="ECO:0000256" key="6">
    <source>
        <dbReference type="SAM" id="Phobius"/>
    </source>
</evidence>
<accession>A0A5B9DF61</accession>
<evidence type="ECO:0000256" key="3">
    <source>
        <dbReference type="ARBA" id="ARBA00022692"/>
    </source>
</evidence>
<dbReference type="EMBL" id="CP042905">
    <property type="protein sequence ID" value="QEE17366.1"/>
    <property type="molecule type" value="Genomic_DNA"/>
</dbReference>
<feature type="transmembrane region" description="Helical" evidence="6">
    <location>
        <begin position="44"/>
        <end position="68"/>
    </location>
</feature>
<dbReference type="PANTHER" id="PTHR40074:SF2">
    <property type="entry name" value="O-ACETYLTRANSFERASE WECH"/>
    <property type="match status" value="1"/>
</dbReference>
<keyword evidence="9" id="KW-1185">Reference proteome</keyword>
<feature type="transmembrane region" description="Helical" evidence="6">
    <location>
        <begin position="12"/>
        <end position="32"/>
    </location>
</feature>
<dbReference type="InterPro" id="IPR002656">
    <property type="entry name" value="Acyl_transf_3_dom"/>
</dbReference>
<evidence type="ECO:0000313" key="9">
    <source>
        <dbReference type="Proteomes" id="UP000321408"/>
    </source>
</evidence>
<comment type="subcellular location">
    <subcellularLocation>
        <location evidence="1">Cell membrane</location>
        <topology evidence="1">Multi-pass membrane protein</topology>
    </subcellularLocation>
</comment>
<keyword evidence="3 6" id="KW-0812">Transmembrane</keyword>
<keyword evidence="5 6" id="KW-0472">Membrane</keyword>
<feature type="transmembrane region" description="Helical" evidence="6">
    <location>
        <begin position="89"/>
        <end position="107"/>
    </location>
</feature>
<evidence type="ECO:0000256" key="1">
    <source>
        <dbReference type="ARBA" id="ARBA00004651"/>
    </source>
</evidence>
<dbReference type="OrthoDB" id="112184at2157"/>
<feature type="domain" description="Acyltransferase 3" evidence="7">
    <location>
        <begin position="8"/>
        <end position="370"/>
    </location>
</feature>
<dbReference type="GeneID" id="41331169"/>
<dbReference type="AlphaFoldDB" id="A0A5B9DF61"/>
<feature type="transmembrane region" description="Helical" evidence="6">
    <location>
        <begin position="227"/>
        <end position="247"/>
    </location>
</feature>
<evidence type="ECO:0000313" key="8">
    <source>
        <dbReference type="EMBL" id="QEE17366.1"/>
    </source>
</evidence>
<dbReference type="GO" id="GO:0016413">
    <property type="term" value="F:O-acetyltransferase activity"/>
    <property type="evidence" value="ECO:0007669"/>
    <property type="project" value="TreeGrafter"/>
</dbReference>
<dbReference type="Proteomes" id="UP000321408">
    <property type="component" value="Chromosome"/>
</dbReference>
<keyword evidence="8" id="KW-0012">Acyltransferase</keyword>
<dbReference type="RefSeq" id="WP_147664262.1">
    <property type="nucleotide sequence ID" value="NZ_CP042905.2"/>
</dbReference>
<dbReference type="PANTHER" id="PTHR40074">
    <property type="entry name" value="O-ACETYLTRANSFERASE WECH"/>
    <property type="match status" value="1"/>
</dbReference>
<dbReference type="GO" id="GO:0009246">
    <property type="term" value="P:enterobacterial common antigen biosynthetic process"/>
    <property type="evidence" value="ECO:0007669"/>
    <property type="project" value="TreeGrafter"/>
</dbReference>
<gene>
    <name evidence="8" type="ORF">DSAG12_03199</name>
</gene>
<dbReference type="Pfam" id="PF01757">
    <property type="entry name" value="Acyl_transf_3"/>
    <property type="match status" value="1"/>
</dbReference>
<reference evidence="8 9" key="1">
    <citation type="journal article" date="2020" name="Nature">
        <title>Isolation of an archaeon at the prokaryote-eukaryote interface.</title>
        <authorList>
            <person name="Imachi H."/>
            <person name="Nobu M.K."/>
            <person name="Nakahara N."/>
            <person name="Morono Y."/>
            <person name="Ogawara M."/>
            <person name="Takaki Y."/>
            <person name="Takano Y."/>
            <person name="Uematsu K."/>
            <person name="Ikuta T."/>
            <person name="Ito M."/>
            <person name="Matsui Y."/>
            <person name="Miyazaki M."/>
            <person name="Murata K."/>
            <person name="Saito Y."/>
            <person name="Sakai S."/>
            <person name="Song C."/>
            <person name="Tasumi E."/>
            <person name="Yamanaka Y."/>
            <person name="Yamaguchi T."/>
            <person name="Kamagata Y."/>
            <person name="Tamaki H."/>
            <person name="Takai K."/>
        </authorList>
    </citation>
    <scope>NUCLEOTIDE SEQUENCE [LARGE SCALE GENOMIC DNA]</scope>
    <source>
        <strain evidence="8 9">MK-D1</strain>
    </source>
</reference>
<name>A0A5B9DF61_9ARCH</name>
<feature type="transmembrane region" description="Helical" evidence="6">
    <location>
        <begin position="136"/>
        <end position="157"/>
    </location>
</feature>
<feature type="transmembrane region" description="Helical" evidence="6">
    <location>
        <begin position="285"/>
        <end position="303"/>
    </location>
</feature>
<evidence type="ECO:0000259" key="7">
    <source>
        <dbReference type="Pfam" id="PF01757"/>
    </source>
</evidence>
<proteinExistence type="predicted"/>
<feature type="transmembrane region" description="Helical" evidence="6">
    <location>
        <begin position="355"/>
        <end position="372"/>
    </location>
</feature>